<feature type="domain" description="FAD-binding PCMH-type" evidence="4">
    <location>
        <begin position="120"/>
        <end position="307"/>
    </location>
</feature>
<dbReference type="InterPro" id="IPR012951">
    <property type="entry name" value="BBE"/>
</dbReference>
<dbReference type="InterPro" id="IPR006094">
    <property type="entry name" value="Oxid_FAD_bind_N"/>
</dbReference>
<feature type="chain" id="PRO_5014329641" evidence="3">
    <location>
        <begin position="24"/>
        <end position="593"/>
    </location>
</feature>
<dbReference type="GO" id="GO:0071949">
    <property type="term" value="F:FAD binding"/>
    <property type="evidence" value="ECO:0007669"/>
    <property type="project" value="InterPro"/>
</dbReference>
<protein>
    <submittedName>
        <fullName evidence="5">FAD-binding domain-containing protein</fullName>
    </submittedName>
</protein>
<dbReference type="GO" id="GO:0016491">
    <property type="term" value="F:oxidoreductase activity"/>
    <property type="evidence" value="ECO:0007669"/>
    <property type="project" value="UniProtKB-KW"/>
</dbReference>
<dbReference type="InterPro" id="IPR050432">
    <property type="entry name" value="FAD-linked_Oxidoreductases_BP"/>
</dbReference>
<evidence type="ECO:0000256" key="3">
    <source>
        <dbReference type="SAM" id="SignalP"/>
    </source>
</evidence>
<gene>
    <name evidence="5" type="ORF">L207DRAFT_594186</name>
</gene>
<keyword evidence="6" id="KW-1185">Reference proteome</keyword>
<dbReference type="InterPro" id="IPR016169">
    <property type="entry name" value="FAD-bd_PCMH_sub2"/>
</dbReference>
<reference evidence="5 6" key="1">
    <citation type="submission" date="2016-04" db="EMBL/GenBank/DDBJ databases">
        <title>A degradative enzymes factory behind the ericoid mycorrhizal symbiosis.</title>
        <authorList>
            <consortium name="DOE Joint Genome Institute"/>
            <person name="Martino E."/>
            <person name="Morin E."/>
            <person name="Grelet G."/>
            <person name="Kuo A."/>
            <person name="Kohler A."/>
            <person name="Daghino S."/>
            <person name="Barry K."/>
            <person name="Choi C."/>
            <person name="Cichocki N."/>
            <person name="Clum A."/>
            <person name="Copeland A."/>
            <person name="Hainaut M."/>
            <person name="Haridas S."/>
            <person name="Labutti K."/>
            <person name="Lindquist E."/>
            <person name="Lipzen A."/>
            <person name="Khouja H.-R."/>
            <person name="Murat C."/>
            <person name="Ohm R."/>
            <person name="Olson A."/>
            <person name="Spatafora J."/>
            <person name="Veneault-Fourrey C."/>
            <person name="Henrissat B."/>
            <person name="Grigoriev I."/>
            <person name="Martin F."/>
            <person name="Perotto S."/>
        </authorList>
    </citation>
    <scope>NUCLEOTIDE SEQUENCE [LARGE SCALE GENOMIC DNA]</scope>
    <source>
        <strain evidence="5 6">F</strain>
    </source>
</reference>
<sequence>MVKMFSFKASTAVALFVAAGANAVSYLCHCEPGQPCWPTTQNWASLNSSIGGNLVTVLPVASPCHDPYYNAAACAIVQANTHSSLYRSAQPGALQWENWEAWPEQNQQCYVESPQSVPCTQGRVSLYSAEVESAAHIQAVVNFAVKYNIKLAIKNTGHDFLGRSSAPYSLQLSTYKLKNITVVNTFVPSVPAGTSAPTSVKAVTLSAGVQQHEMYEYLATQGVMVVGGSSNTVGIAGGYIQGGGHSIMGWIAGLGSDNALEFTLVTASGNLVTANAYQNTDLFFALRGGGGGTWGVVVSVTVKAYPDYPVIFTLTNFTLAAPNAAFWNGVEAFHEYLVPLNDNGGTGYYYITPISPVAGVGNVATFQLQLWFVNKTDPTALAPLFDPLIAALQNATGISPSFELFQFPTMSSMYNTFFTGSDYDGLLVQLGSRLVSRSFVNSPGAPAKIASALSTIKLGPTDYIEGNVVAGGQVAANANIDSAVNPAWRKTVVHLLFTRQWTADTTFAEQAVIKANITNNEVPILKSFEPGQMGAYLNEADANETDFQESFWGSNYLKLYAIKNAWDPNGVFISRKGVGSENWDDDGLCHSTG</sequence>
<comment type="similarity">
    <text evidence="1">Belongs to the oxygen-dependent FAD-linked oxidoreductase family.</text>
</comment>
<dbReference type="AlphaFoldDB" id="A0A2J6SB85"/>
<dbReference type="PROSITE" id="PS51387">
    <property type="entry name" value="FAD_PCMH"/>
    <property type="match status" value="1"/>
</dbReference>
<dbReference type="SUPFAM" id="SSF56176">
    <property type="entry name" value="FAD-binding/transporter-associated domain-like"/>
    <property type="match status" value="1"/>
</dbReference>
<dbReference type="Pfam" id="PF01565">
    <property type="entry name" value="FAD_binding_4"/>
    <property type="match status" value="1"/>
</dbReference>
<evidence type="ECO:0000313" key="6">
    <source>
        <dbReference type="Proteomes" id="UP000235786"/>
    </source>
</evidence>
<evidence type="ECO:0000256" key="1">
    <source>
        <dbReference type="ARBA" id="ARBA00005466"/>
    </source>
</evidence>
<name>A0A2J6SB85_HYAVF</name>
<evidence type="ECO:0000256" key="2">
    <source>
        <dbReference type="ARBA" id="ARBA00023002"/>
    </source>
</evidence>
<keyword evidence="3" id="KW-0732">Signal</keyword>
<dbReference type="InterPro" id="IPR016166">
    <property type="entry name" value="FAD-bd_PCMH"/>
</dbReference>
<feature type="signal peptide" evidence="3">
    <location>
        <begin position="1"/>
        <end position="23"/>
    </location>
</feature>
<dbReference type="OrthoDB" id="9983560at2759"/>
<dbReference type="PANTHER" id="PTHR13878:SF155">
    <property type="entry name" value="ALCOHOL OXIDASE, PUTATIVE (AFU_ORTHOLOGUE AFUA_4G00430)-RELATED"/>
    <property type="match status" value="1"/>
</dbReference>
<dbReference type="Pfam" id="PF08031">
    <property type="entry name" value="BBE"/>
    <property type="match status" value="1"/>
</dbReference>
<keyword evidence="2" id="KW-0560">Oxidoreductase</keyword>
<dbReference type="PANTHER" id="PTHR13878">
    <property type="entry name" value="GULONOLACTONE OXIDASE"/>
    <property type="match status" value="1"/>
</dbReference>
<dbReference type="STRING" id="1149755.A0A2J6SB85"/>
<organism evidence="5 6">
    <name type="scientific">Hyaloscypha variabilis (strain UAMH 11265 / GT02V1 / F)</name>
    <name type="common">Meliniomyces variabilis</name>
    <dbReference type="NCBI Taxonomy" id="1149755"/>
    <lineage>
        <taxon>Eukaryota</taxon>
        <taxon>Fungi</taxon>
        <taxon>Dikarya</taxon>
        <taxon>Ascomycota</taxon>
        <taxon>Pezizomycotina</taxon>
        <taxon>Leotiomycetes</taxon>
        <taxon>Helotiales</taxon>
        <taxon>Hyaloscyphaceae</taxon>
        <taxon>Hyaloscypha</taxon>
        <taxon>Hyaloscypha variabilis</taxon>
    </lineage>
</organism>
<dbReference type="InterPro" id="IPR036318">
    <property type="entry name" value="FAD-bd_PCMH-like_sf"/>
</dbReference>
<dbReference type="Proteomes" id="UP000235786">
    <property type="component" value="Unassembled WGS sequence"/>
</dbReference>
<dbReference type="EMBL" id="KZ613937">
    <property type="protein sequence ID" value="PMD48028.1"/>
    <property type="molecule type" value="Genomic_DNA"/>
</dbReference>
<accession>A0A2J6SB85</accession>
<dbReference type="Gene3D" id="3.30.465.10">
    <property type="match status" value="2"/>
</dbReference>
<proteinExistence type="inferred from homology"/>
<evidence type="ECO:0000259" key="4">
    <source>
        <dbReference type="PROSITE" id="PS51387"/>
    </source>
</evidence>
<evidence type="ECO:0000313" key="5">
    <source>
        <dbReference type="EMBL" id="PMD48028.1"/>
    </source>
</evidence>